<reference evidence="2" key="1">
    <citation type="submission" date="2022-09" db="EMBL/GenBank/DDBJ databases">
        <title>Rhodovastum sp. nov. RN2-1 isolated from soil in Seongnam, South Korea.</title>
        <authorList>
            <person name="Le N.T."/>
        </authorList>
    </citation>
    <scope>NUCLEOTIDE SEQUENCE</scope>
    <source>
        <strain evidence="2">RN2-1</strain>
    </source>
</reference>
<comment type="caution">
    <text evidence="2">The sequence shown here is derived from an EMBL/GenBank/DDBJ whole genome shotgun (WGS) entry which is preliminary data.</text>
</comment>
<gene>
    <name evidence="2" type="ORF">OL599_15260</name>
</gene>
<dbReference type="EMBL" id="JAPDNT010000013">
    <property type="protein sequence ID" value="MCW3475936.1"/>
    <property type="molecule type" value="Genomic_DNA"/>
</dbReference>
<evidence type="ECO:0000259" key="1">
    <source>
        <dbReference type="Pfam" id="PF20254"/>
    </source>
</evidence>
<dbReference type="Proteomes" id="UP001165679">
    <property type="component" value="Unassembled WGS sequence"/>
</dbReference>
<feature type="domain" description="N,N-dimethylformamidase beta subunit-like C-terminal" evidence="1">
    <location>
        <begin position="261"/>
        <end position="691"/>
    </location>
</feature>
<organism evidence="2 3">
    <name type="scientific">Limobrevibacterium gyesilva</name>
    <dbReference type="NCBI Taxonomy" id="2991712"/>
    <lineage>
        <taxon>Bacteria</taxon>
        <taxon>Pseudomonadati</taxon>
        <taxon>Pseudomonadota</taxon>
        <taxon>Alphaproteobacteria</taxon>
        <taxon>Acetobacterales</taxon>
        <taxon>Acetobacteraceae</taxon>
        <taxon>Limobrevibacterium</taxon>
    </lineage>
</organism>
<accession>A0AA42CGD5</accession>
<evidence type="ECO:0000313" key="2">
    <source>
        <dbReference type="EMBL" id="MCW3475936.1"/>
    </source>
</evidence>
<dbReference type="Pfam" id="PF20254">
    <property type="entry name" value="DMFA2_C"/>
    <property type="match status" value="1"/>
</dbReference>
<proteinExistence type="predicted"/>
<reference evidence="2" key="2">
    <citation type="submission" date="2022-10" db="EMBL/GenBank/DDBJ databases">
        <authorList>
            <person name="Trinh H.N."/>
        </authorList>
    </citation>
    <scope>NUCLEOTIDE SEQUENCE</scope>
    <source>
        <strain evidence="2">RN2-1</strain>
    </source>
</reference>
<evidence type="ECO:0000313" key="3">
    <source>
        <dbReference type="Proteomes" id="UP001165679"/>
    </source>
</evidence>
<keyword evidence="3" id="KW-1185">Reference proteome</keyword>
<dbReference type="RefSeq" id="WP_264714667.1">
    <property type="nucleotide sequence ID" value="NZ_JAPDNT010000013.1"/>
</dbReference>
<sequence>MHQLTGYCDRWSVKPGGTIRFMVGSAGGRPFDLRFVRHVCADPNPDGPGYAEIAMPTGLDGGRAGLEQHAYPGSFGHVPALAADLRGGFTITATVWPTTPEKGRQGIVALAIGGWRLALGIGPGGGAMVEACAPGGAPVRAEVGRRLLARRWYDLTAAIDADGRLHVAQRPHQPLADAGEAVADGGPVPPDGAASVFLAAMPPAGAGPASAYFNGKLEGPSLHAATGGFLAAWDFAIGIPTQTAADTGPLAAHARLVNLPTRAMTGANWTGAVHDWKSDPARYGAIHFHDDDQGDLGWAESFALTVPDGWPSGFYAAHLRNEAGEDYIPFFVRPAKPSADVAFLVPTFSYQVYGCYVRPGRGAEIAGRAARWGALAETPDMNPQFGLSTYNYHSDGSGVSITSMRRPMLDTRPRQMSLMDPVPGGSGTGRICADSYIVQWLTALGQAHDIVTDHDLHAEGVAALAPYRVVIAGQHPEYHSERMMQGLEDYLAGGGRLMYLGGNGFYWRAEPSEAAPHAIEVRRAEGGIRVWETMPGESYHAFGGGYGGLWRRIGRSGHRLVGISFSTQGRHLGFPYMFVDGIRDPRVAFMTEGLEARPGAPFGDAGYMGGGAAGFELDSVNPKYGTPPHALVVAKGIVIHEDYGWVNEDMLTHRHPLPQEDWSCADMTFFETHAGGAVFSVGSMTYAGSLPVAGGQSTLGRLTANVLRRFVDPAPFALPACLATRS</sequence>
<dbReference type="InterPro" id="IPR046540">
    <property type="entry name" value="DMFA2_C"/>
</dbReference>
<dbReference type="AlphaFoldDB" id="A0AA42CGD5"/>
<name>A0AA42CGD5_9PROT</name>
<protein>
    <submittedName>
        <fullName evidence="2">N,N-dimethylformamidase</fullName>
    </submittedName>
</protein>